<keyword evidence="2" id="KW-1185">Reference proteome</keyword>
<organism evidence="1 2">
    <name type="scientific">Aporhodopirellula rubra</name>
    <dbReference type="NCBI Taxonomy" id="980271"/>
    <lineage>
        <taxon>Bacteria</taxon>
        <taxon>Pseudomonadati</taxon>
        <taxon>Planctomycetota</taxon>
        <taxon>Planctomycetia</taxon>
        <taxon>Pirellulales</taxon>
        <taxon>Pirellulaceae</taxon>
        <taxon>Aporhodopirellula</taxon>
    </lineage>
</organism>
<accession>A0A7W5DWB7</accession>
<evidence type="ECO:0000313" key="1">
    <source>
        <dbReference type="EMBL" id="MBB3205725.1"/>
    </source>
</evidence>
<evidence type="ECO:0000313" key="2">
    <source>
        <dbReference type="Proteomes" id="UP000536179"/>
    </source>
</evidence>
<dbReference type="RefSeq" id="WP_221224934.1">
    <property type="nucleotide sequence ID" value="NZ_JACHXU010000004.1"/>
</dbReference>
<proteinExistence type="predicted"/>
<sequence>MNDFLFALINENLKPNDDRSPNESAWFTIVPDPIRVGIVRSFASRLSLSLHRTPFILTQIVTGEIFSVVALVIVWQGTLHARSSDDSFSQTSMRRIGEAVFLTLAWFWQLCPTQNPWYWTWALPFFPLLAAEFGCS</sequence>
<dbReference type="EMBL" id="JACHXU010000004">
    <property type="protein sequence ID" value="MBB3205725.1"/>
    <property type="molecule type" value="Genomic_DNA"/>
</dbReference>
<comment type="caution">
    <text evidence="1">The sequence shown here is derived from an EMBL/GenBank/DDBJ whole genome shotgun (WGS) entry which is preliminary data.</text>
</comment>
<dbReference type="Proteomes" id="UP000536179">
    <property type="component" value="Unassembled WGS sequence"/>
</dbReference>
<protein>
    <submittedName>
        <fullName evidence="1">Uncharacterized protein</fullName>
    </submittedName>
</protein>
<gene>
    <name evidence="1" type="ORF">FHS27_001529</name>
</gene>
<name>A0A7W5DWB7_9BACT</name>
<dbReference type="AlphaFoldDB" id="A0A7W5DWB7"/>
<reference evidence="1 2" key="1">
    <citation type="submission" date="2020-08" db="EMBL/GenBank/DDBJ databases">
        <title>Genomic Encyclopedia of Type Strains, Phase III (KMG-III): the genomes of soil and plant-associated and newly described type strains.</title>
        <authorList>
            <person name="Whitman W."/>
        </authorList>
    </citation>
    <scope>NUCLEOTIDE SEQUENCE [LARGE SCALE GENOMIC DNA]</scope>
    <source>
        <strain evidence="1 2">CECT 8075</strain>
    </source>
</reference>